<keyword evidence="3" id="KW-1185">Reference proteome</keyword>
<proteinExistence type="predicted"/>
<evidence type="ECO:0000313" key="3">
    <source>
        <dbReference type="Proteomes" id="UP000627538"/>
    </source>
</evidence>
<dbReference type="PROSITE" id="PS51257">
    <property type="entry name" value="PROKAR_LIPOPROTEIN"/>
    <property type="match status" value="1"/>
</dbReference>
<name>A0A8I0G833_9ACTO</name>
<protein>
    <submittedName>
        <fullName evidence="2">Uncharacterized protein</fullName>
    </submittedName>
</protein>
<sequence length="149" mass="15087">MCVSRPLRPLACLGVIGCGVALTSCQSSSSEPAASSAPSPTVTETVTETPSSSPSETSAENSRTPDAGHAHGPQVTRQGLDYDTATRACDAKATEQGTSIDWDGGLLLSKVGGDKFILKARVANGQSVAHCIVIGTAQAPSVVEFGIDG</sequence>
<dbReference type="EMBL" id="JACRUO010000001">
    <property type="protein sequence ID" value="MBD3689625.1"/>
    <property type="molecule type" value="Genomic_DNA"/>
</dbReference>
<feature type="compositionally biased region" description="Low complexity" evidence="1">
    <location>
        <begin position="27"/>
        <end position="60"/>
    </location>
</feature>
<evidence type="ECO:0000313" key="2">
    <source>
        <dbReference type="EMBL" id="MBD3689625.1"/>
    </source>
</evidence>
<dbReference type="Proteomes" id="UP000627538">
    <property type="component" value="Unassembled WGS sequence"/>
</dbReference>
<gene>
    <name evidence="2" type="ORF">H8R10_05215</name>
</gene>
<dbReference type="RefSeq" id="WP_191071658.1">
    <property type="nucleotide sequence ID" value="NZ_CP060506.1"/>
</dbReference>
<organism evidence="2 3">
    <name type="scientific">Nanchangia anserum</name>
    <dbReference type="NCBI Taxonomy" id="2692125"/>
    <lineage>
        <taxon>Bacteria</taxon>
        <taxon>Bacillati</taxon>
        <taxon>Actinomycetota</taxon>
        <taxon>Actinomycetes</taxon>
        <taxon>Actinomycetales</taxon>
        <taxon>Actinomycetaceae</taxon>
        <taxon>Nanchangia</taxon>
    </lineage>
</organism>
<dbReference type="AlphaFoldDB" id="A0A8I0G833"/>
<reference evidence="2 3" key="1">
    <citation type="submission" date="2020-08" db="EMBL/GenBank/DDBJ databases">
        <title>Winkia gen. nov., sp. nov., isolated from faeces of the Anser albifrons in China.</title>
        <authorList>
            <person name="Liu Q."/>
        </authorList>
    </citation>
    <scope>NUCLEOTIDE SEQUENCE [LARGE SCALE GENOMIC DNA]</scope>
    <source>
        <strain evidence="2 3">C62</strain>
    </source>
</reference>
<comment type="caution">
    <text evidence="2">The sequence shown here is derived from an EMBL/GenBank/DDBJ whole genome shotgun (WGS) entry which is preliminary data.</text>
</comment>
<evidence type="ECO:0000256" key="1">
    <source>
        <dbReference type="SAM" id="MobiDB-lite"/>
    </source>
</evidence>
<accession>A0A8I0G833</accession>
<feature type="region of interest" description="Disordered" evidence="1">
    <location>
        <begin position="27"/>
        <end position="81"/>
    </location>
</feature>